<keyword evidence="3" id="KW-0732">Signal</keyword>
<dbReference type="InterPro" id="IPR045149">
    <property type="entry name" value="OS-9-like"/>
</dbReference>
<evidence type="ECO:0000259" key="9">
    <source>
        <dbReference type="PROSITE" id="PS51914"/>
    </source>
</evidence>
<gene>
    <name evidence="10" type="primary">YOS9</name>
    <name evidence="10" type="ORF">LTR69_007914</name>
</gene>
<evidence type="ECO:0000256" key="1">
    <source>
        <dbReference type="ARBA" id="ARBA00004367"/>
    </source>
</evidence>
<comment type="similarity">
    <text evidence="2 7">Belongs to the OS-9 family.</text>
</comment>
<dbReference type="Gene3D" id="2.70.130.10">
    <property type="entry name" value="Mannose-6-phosphate receptor binding domain"/>
    <property type="match status" value="1"/>
</dbReference>
<keyword evidence="11" id="KW-1185">Reference proteome</keyword>
<dbReference type="Proteomes" id="UP001345691">
    <property type="component" value="Unassembled WGS sequence"/>
</dbReference>
<evidence type="ECO:0000256" key="8">
    <source>
        <dbReference type="SAM" id="MobiDB-lite"/>
    </source>
</evidence>
<evidence type="ECO:0000256" key="4">
    <source>
        <dbReference type="ARBA" id="ARBA00022734"/>
    </source>
</evidence>
<evidence type="ECO:0000256" key="3">
    <source>
        <dbReference type="ARBA" id="ARBA00022729"/>
    </source>
</evidence>
<name>A0ABR0J514_9EURO</name>
<evidence type="ECO:0000313" key="10">
    <source>
        <dbReference type="EMBL" id="KAK5056373.1"/>
    </source>
</evidence>
<feature type="region of interest" description="Disordered" evidence="8">
    <location>
        <begin position="100"/>
        <end position="131"/>
    </location>
</feature>
<dbReference type="InterPro" id="IPR009011">
    <property type="entry name" value="Man6P_isomerase_rcpt-bd_dom_sf"/>
</dbReference>
<feature type="compositionally biased region" description="Acidic residues" evidence="8">
    <location>
        <begin position="492"/>
        <end position="508"/>
    </location>
</feature>
<evidence type="ECO:0000256" key="5">
    <source>
        <dbReference type="ARBA" id="ARBA00022824"/>
    </source>
</evidence>
<dbReference type="PROSITE" id="PS51914">
    <property type="entry name" value="MRH"/>
    <property type="match status" value="1"/>
</dbReference>
<dbReference type="InterPro" id="IPR012913">
    <property type="entry name" value="OS9-like_dom"/>
</dbReference>
<dbReference type="Pfam" id="PF07915">
    <property type="entry name" value="PRKCSH"/>
    <property type="match status" value="1"/>
</dbReference>
<keyword evidence="5 7" id="KW-0256">Endoplasmic reticulum</keyword>
<reference evidence="10 11" key="1">
    <citation type="submission" date="2023-08" db="EMBL/GenBank/DDBJ databases">
        <title>Black Yeasts Isolated from many extreme environments.</title>
        <authorList>
            <person name="Coleine C."/>
            <person name="Stajich J.E."/>
            <person name="Selbmann L."/>
        </authorList>
    </citation>
    <scope>NUCLEOTIDE SEQUENCE [LARGE SCALE GENOMIC DNA]</scope>
    <source>
        <strain evidence="10 11">CCFEE 6328</strain>
    </source>
</reference>
<keyword evidence="4 7" id="KW-0430">Lectin</keyword>
<proteinExistence type="inferred from homology"/>
<organism evidence="10 11">
    <name type="scientific">Exophiala sideris</name>
    <dbReference type="NCBI Taxonomy" id="1016849"/>
    <lineage>
        <taxon>Eukaryota</taxon>
        <taxon>Fungi</taxon>
        <taxon>Dikarya</taxon>
        <taxon>Ascomycota</taxon>
        <taxon>Pezizomycotina</taxon>
        <taxon>Eurotiomycetes</taxon>
        <taxon>Chaetothyriomycetidae</taxon>
        <taxon>Chaetothyriales</taxon>
        <taxon>Herpotrichiellaceae</taxon>
        <taxon>Exophiala</taxon>
    </lineage>
</organism>
<comment type="function">
    <text evidence="7">Lectin involved in the quality control of the secretory pathway. As a member of the endoplasmic reticulum-associated degradation lumenal (ERAD-L) surveillance system, targets misfolded endoplasmic reticulum lumenal glycoproteins for degradation.</text>
</comment>
<comment type="caution">
    <text evidence="10">The sequence shown here is derived from an EMBL/GenBank/DDBJ whole genome shotgun (WGS) entry which is preliminary data.</text>
</comment>
<dbReference type="SUPFAM" id="SSF50911">
    <property type="entry name" value="Mannose 6-phosphate receptor domain"/>
    <property type="match status" value="1"/>
</dbReference>
<sequence length="508" mass="55920">MARPASILRRVASPTSTSKSKRITLCAGVSGRYHEAFVMKVLHVAAVLGIVGRCLASESAFSVNDDLFAFPQYAVEFADSYVLEADASLLSNGDGGSLFSNAAPPTPDVSDLSSQVNTEGHETPAEADSYPSGTYERLLLNGYPHLCFIPEAKAGVNNGTREEPSAGDREKELDRAVTRASELLQGMSSNQCLYYSTGWWTYSFCYNSQVTQFHALPPGANGRVWPPQEDPTTPSYVLGKFEAQKKPESAGQNEYTLSTEVKSQAETNYVVQRLDGGTPCDLTGNNRKIEVQFHCNPQLTDRIGWIKETATCAYLMMIYTPRLCNDVAFQPPKESRAHPITCKEIITEDEVASWEAANDERNTRQTLGQGKSAQIVLGNIEVGAMKYVGREGKRLERGRIVLTQDEKAETVIMQKDGQVSSLSPAELKKLDLSPEDVESFRKELQKLAGAKDWKIERLDDVNGHIQLRGIVSAEDEDEAESIKTPGPKKDPEEEDETGGSQEEYVEEV</sequence>
<protein>
    <recommendedName>
        <fullName evidence="7">Endoplasmic reticulum lectin</fullName>
    </recommendedName>
    <alternativeName>
        <fullName evidence="7">Protein OS-9 homolog</fullName>
    </alternativeName>
</protein>
<feature type="region of interest" description="Disordered" evidence="8">
    <location>
        <begin position="469"/>
        <end position="508"/>
    </location>
</feature>
<evidence type="ECO:0000256" key="6">
    <source>
        <dbReference type="ARBA" id="ARBA00023157"/>
    </source>
</evidence>
<evidence type="ECO:0000256" key="7">
    <source>
        <dbReference type="RuleBase" id="RU369099"/>
    </source>
</evidence>
<comment type="subcellular location">
    <subcellularLocation>
        <location evidence="1 7">Endoplasmic reticulum membrane</location>
        <topology evidence="1 7">Peripheral membrane protein</topology>
        <orientation evidence="1 7">Lumenal side</orientation>
    </subcellularLocation>
</comment>
<dbReference type="PANTHER" id="PTHR15414:SF0">
    <property type="entry name" value="ENDOPLASMIC RETICULUM LECTIN 1"/>
    <property type="match status" value="1"/>
</dbReference>
<keyword evidence="6" id="KW-1015">Disulfide bond</keyword>
<keyword evidence="7" id="KW-0472">Membrane</keyword>
<evidence type="ECO:0000256" key="2">
    <source>
        <dbReference type="ARBA" id="ARBA00009918"/>
    </source>
</evidence>
<evidence type="ECO:0000313" key="11">
    <source>
        <dbReference type="Proteomes" id="UP001345691"/>
    </source>
</evidence>
<accession>A0ABR0J514</accession>
<dbReference type="InterPro" id="IPR044865">
    <property type="entry name" value="MRH_dom"/>
</dbReference>
<dbReference type="PANTHER" id="PTHR15414">
    <property type="entry name" value="OS-9-RELATED"/>
    <property type="match status" value="1"/>
</dbReference>
<feature type="domain" description="MRH" evidence="9">
    <location>
        <begin position="190"/>
        <end position="326"/>
    </location>
</feature>
<dbReference type="EMBL" id="JAVRRF010000018">
    <property type="protein sequence ID" value="KAK5056373.1"/>
    <property type="molecule type" value="Genomic_DNA"/>
</dbReference>